<sequence>MANDSMLLPDALKGKSYLPKEMAYTAGMEHWFRTDSALSLPCSSYNYIFKYSGTSME</sequence>
<dbReference type="EMBL" id="DS231708">
    <property type="protein sequence ID" value="KNB10077.1"/>
    <property type="molecule type" value="Genomic_DNA"/>
</dbReference>
<name>A0A0J9WQ32_FUSO4</name>
<gene>
    <name evidence="1" type="ORF">FOXG_20299</name>
</gene>
<reference evidence="1" key="1">
    <citation type="submission" date="2007-04" db="EMBL/GenBank/DDBJ databases">
        <authorList>
            <consortium name="The Broad Institute Genome Sequencing Platform"/>
            <person name="Birren B."/>
            <person name="Lander E."/>
            <person name="Galagan J."/>
            <person name="Nusbaum C."/>
            <person name="Devon K."/>
            <person name="Ma L.-J."/>
            <person name="Jaffe D."/>
            <person name="Butler J."/>
            <person name="Alvarez P."/>
            <person name="Gnerre S."/>
            <person name="Grabherr M."/>
            <person name="Kleber M."/>
            <person name="Mauceli E."/>
            <person name="Brockman W."/>
            <person name="MacCallum I.A."/>
            <person name="Young S."/>
            <person name="LaButti K."/>
            <person name="DeCaprio D."/>
            <person name="Crawford M."/>
            <person name="Koehrsen M."/>
            <person name="Engels R."/>
            <person name="Montgomery P."/>
            <person name="Pearson M."/>
            <person name="Howarth C."/>
            <person name="Larson L."/>
            <person name="White J."/>
            <person name="O'Leary S."/>
            <person name="Kodira C."/>
            <person name="Zeng Q."/>
            <person name="Yandava C."/>
            <person name="Alvarado L."/>
            <person name="Kistler C."/>
            <person name="Shim W.-B."/>
            <person name="Kang S."/>
            <person name="Woloshuk C."/>
        </authorList>
    </citation>
    <scope>NUCLEOTIDE SEQUENCE</scope>
    <source>
        <strain evidence="1">4287</strain>
    </source>
</reference>
<dbReference type="Proteomes" id="UP000009097">
    <property type="component" value="Unassembled WGS sequence"/>
</dbReference>
<dbReference type="AlphaFoldDB" id="A0A0J9WQ32"/>
<protein>
    <submittedName>
        <fullName evidence="1">Uncharacterized protein</fullName>
    </submittedName>
</protein>
<evidence type="ECO:0000313" key="2">
    <source>
        <dbReference type="Proteomes" id="UP000009097"/>
    </source>
</evidence>
<evidence type="ECO:0000313" key="1">
    <source>
        <dbReference type="EMBL" id="KNB10077.1"/>
    </source>
</evidence>
<dbReference type="VEuPathDB" id="FungiDB:FOXG_20299"/>
<organism evidence="1 2">
    <name type="scientific">Fusarium oxysporum f. sp. lycopersici (strain 4287 / CBS 123668 / FGSC 9935 / NRRL 34936)</name>
    <name type="common">Fusarium vascular wilt of tomato</name>
    <dbReference type="NCBI Taxonomy" id="426428"/>
    <lineage>
        <taxon>Eukaryota</taxon>
        <taxon>Fungi</taxon>
        <taxon>Dikarya</taxon>
        <taxon>Ascomycota</taxon>
        <taxon>Pezizomycotina</taxon>
        <taxon>Sordariomycetes</taxon>
        <taxon>Hypocreomycetidae</taxon>
        <taxon>Hypocreales</taxon>
        <taxon>Nectriaceae</taxon>
        <taxon>Fusarium</taxon>
        <taxon>Fusarium oxysporum species complex</taxon>
    </lineage>
</organism>
<dbReference type="KEGG" id="fox:FOXG_20299"/>
<dbReference type="RefSeq" id="XP_018248122.1">
    <property type="nucleotide sequence ID" value="XM_018400569.1"/>
</dbReference>
<accession>A0A0J9WQ32</accession>
<dbReference type="GeneID" id="28961005"/>
<proteinExistence type="predicted"/>
<reference evidence="1" key="2">
    <citation type="journal article" date="2010" name="Nature">
        <title>Comparative genomics reveals mobile pathogenicity chromosomes in Fusarium.</title>
        <authorList>
            <person name="Ma L.J."/>
            <person name="van der Does H.C."/>
            <person name="Borkovich K.A."/>
            <person name="Coleman J.J."/>
            <person name="Daboussi M.J."/>
            <person name="Di Pietro A."/>
            <person name="Dufresne M."/>
            <person name="Freitag M."/>
            <person name="Grabherr M."/>
            <person name="Henrissat B."/>
            <person name="Houterman P.M."/>
            <person name="Kang S."/>
            <person name="Shim W.B."/>
            <person name="Woloshuk C."/>
            <person name="Xie X."/>
            <person name="Xu J.R."/>
            <person name="Antoniw J."/>
            <person name="Baker S.E."/>
            <person name="Bluhm B.H."/>
            <person name="Breakspear A."/>
            <person name="Brown D.W."/>
            <person name="Butchko R.A."/>
            <person name="Chapman S."/>
            <person name="Coulson R."/>
            <person name="Coutinho P.M."/>
            <person name="Danchin E.G."/>
            <person name="Diener A."/>
            <person name="Gale L.R."/>
            <person name="Gardiner D.M."/>
            <person name="Goff S."/>
            <person name="Hammond-Kosack K.E."/>
            <person name="Hilburn K."/>
            <person name="Hua-Van A."/>
            <person name="Jonkers W."/>
            <person name="Kazan K."/>
            <person name="Kodira C.D."/>
            <person name="Koehrsen M."/>
            <person name="Kumar L."/>
            <person name="Lee Y.H."/>
            <person name="Li L."/>
            <person name="Manners J.M."/>
            <person name="Miranda-Saavedra D."/>
            <person name="Mukherjee M."/>
            <person name="Park G."/>
            <person name="Park J."/>
            <person name="Park S.Y."/>
            <person name="Proctor R.H."/>
            <person name="Regev A."/>
            <person name="Ruiz-Roldan M.C."/>
            <person name="Sain D."/>
            <person name="Sakthikumar S."/>
            <person name="Sykes S."/>
            <person name="Schwartz D.C."/>
            <person name="Turgeon B.G."/>
            <person name="Wapinski I."/>
            <person name="Yoder O."/>
            <person name="Young S."/>
            <person name="Zeng Q."/>
            <person name="Zhou S."/>
            <person name="Galagan J."/>
            <person name="Cuomo C.A."/>
            <person name="Kistler H.C."/>
            <person name="Rep M."/>
        </authorList>
    </citation>
    <scope>NUCLEOTIDE SEQUENCE [LARGE SCALE GENOMIC DNA]</scope>
    <source>
        <strain evidence="1">4287</strain>
    </source>
</reference>